<evidence type="ECO:0000259" key="2">
    <source>
        <dbReference type="Pfam" id="PF00975"/>
    </source>
</evidence>
<reference evidence="4" key="1">
    <citation type="submission" date="2014-07" db="EMBL/GenBank/DDBJ databases">
        <title>Genome sequencing of plant-pathogenic Streptomyces species.</title>
        <authorList>
            <person name="Harrison J."/>
            <person name="Sapp M."/>
            <person name="Thwaites R."/>
            <person name="Studholme D.J."/>
        </authorList>
    </citation>
    <scope>NUCLEOTIDE SEQUENCE [LARGE SCALE GENOMIC DNA]</scope>
    <source>
        <strain evidence="4">NCPPB 4445</strain>
    </source>
</reference>
<dbReference type="OrthoDB" id="8480037at2"/>
<sequence>MMYVTYARAGFTEAGCGGDHVVLEADPARLPHGGGAVTTAAATRAWLPLGEAAPDRPRLFCYPNAGAGAAAFAPWRDLALPGVAICPLQPPGRAERYRHKPHTRLDALLDDLMESLDGQFEGTYALYGHSLGALVVHELARRLRAEGATEPVHLFVSGRAAPYLPDVRPTLYALPTPELVPHLREIGGTPESILGEPDLLDVFLPTLRADFEVNETYRYVPEAALTIPLTVFGATHDPRADEHELRAWSGLTEAEFRLRIFDGGHFFVTPHAQALVTEMTGALRT</sequence>
<dbReference type="EMBL" id="JPPY01000262">
    <property type="protein sequence ID" value="KND23367.1"/>
    <property type="molecule type" value="Genomic_DNA"/>
</dbReference>
<evidence type="ECO:0000313" key="4">
    <source>
        <dbReference type="Proteomes" id="UP000037151"/>
    </source>
</evidence>
<dbReference type="InterPro" id="IPR001031">
    <property type="entry name" value="Thioesterase"/>
</dbReference>
<dbReference type="SUPFAM" id="SSF53474">
    <property type="entry name" value="alpha/beta-Hydrolases"/>
    <property type="match status" value="1"/>
</dbReference>
<organism evidence="3 4">
    <name type="scientific">Streptomyces acidiscabies</name>
    <dbReference type="NCBI Taxonomy" id="42234"/>
    <lineage>
        <taxon>Bacteria</taxon>
        <taxon>Bacillati</taxon>
        <taxon>Actinomycetota</taxon>
        <taxon>Actinomycetes</taxon>
        <taxon>Kitasatosporales</taxon>
        <taxon>Streptomycetaceae</taxon>
        <taxon>Streptomyces</taxon>
    </lineage>
</organism>
<evidence type="ECO:0000313" key="3">
    <source>
        <dbReference type="EMBL" id="KND23367.1"/>
    </source>
</evidence>
<dbReference type="RefSeq" id="WP_078841764.1">
    <property type="nucleotide sequence ID" value="NZ_LYDS01000767.1"/>
</dbReference>
<dbReference type="PANTHER" id="PTHR11487">
    <property type="entry name" value="THIOESTERASE"/>
    <property type="match status" value="1"/>
</dbReference>
<evidence type="ECO:0000256" key="1">
    <source>
        <dbReference type="ARBA" id="ARBA00007169"/>
    </source>
</evidence>
<dbReference type="InterPro" id="IPR012223">
    <property type="entry name" value="TEII"/>
</dbReference>
<feature type="domain" description="Thioesterase" evidence="2">
    <location>
        <begin position="58"/>
        <end position="276"/>
    </location>
</feature>
<dbReference type="Gene3D" id="3.40.50.1820">
    <property type="entry name" value="alpha/beta hydrolase"/>
    <property type="match status" value="1"/>
</dbReference>
<dbReference type="Pfam" id="PF00975">
    <property type="entry name" value="Thioesterase"/>
    <property type="match status" value="1"/>
</dbReference>
<name>A0A0L0JCA5_9ACTN</name>
<gene>
    <name evidence="3" type="ORF">IQ63_45000</name>
</gene>
<comment type="similarity">
    <text evidence="1">Belongs to the thioesterase family.</text>
</comment>
<dbReference type="GO" id="GO:0008610">
    <property type="term" value="P:lipid biosynthetic process"/>
    <property type="evidence" value="ECO:0007669"/>
    <property type="project" value="TreeGrafter"/>
</dbReference>
<dbReference type="InterPro" id="IPR029058">
    <property type="entry name" value="AB_hydrolase_fold"/>
</dbReference>
<dbReference type="PANTHER" id="PTHR11487:SF0">
    <property type="entry name" value="S-ACYL FATTY ACID SYNTHASE THIOESTERASE, MEDIUM CHAIN"/>
    <property type="match status" value="1"/>
</dbReference>
<dbReference type="Proteomes" id="UP000037151">
    <property type="component" value="Unassembled WGS sequence"/>
</dbReference>
<proteinExistence type="inferred from homology"/>
<accession>A0A0L0JCA5</accession>
<protein>
    <submittedName>
        <fullName evidence="3">Thioesterase</fullName>
    </submittedName>
</protein>
<comment type="caution">
    <text evidence="3">The sequence shown here is derived from an EMBL/GenBank/DDBJ whole genome shotgun (WGS) entry which is preliminary data.</text>
</comment>
<dbReference type="AlphaFoldDB" id="A0A0L0JCA5"/>
<dbReference type="PATRIC" id="fig|42234.21.peg.9244"/>